<feature type="compositionally biased region" description="Low complexity" evidence="1">
    <location>
        <begin position="57"/>
        <end position="68"/>
    </location>
</feature>
<reference evidence="2" key="1">
    <citation type="journal article" date="2023" name="Mol. Phylogenet. Evol.">
        <title>Genome-scale phylogeny and comparative genomics of the fungal order Sordariales.</title>
        <authorList>
            <person name="Hensen N."/>
            <person name="Bonometti L."/>
            <person name="Westerberg I."/>
            <person name="Brannstrom I.O."/>
            <person name="Guillou S."/>
            <person name="Cros-Aarteil S."/>
            <person name="Calhoun S."/>
            <person name="Haridas S."/>
            <person name="Kuo A."/>
            <person name="Mondo S."/>
            <person name="Pangilinan J."/>
            <person name="Riley R."/>
            <person name="LaButti K."/>
            <person name="Andreopoulos B."/>
            <person name="Lipzen A."/>
            <person name="Chen C."/>
            <person name="Yan M."/>
            <person name="Daum C."/>
            <person name="Ng V."/>
            <person name="Clum A."/>
            <person name="Steindorff A."/>
            <person name="Ohm R.A."/>
            <person name="Martin F."/>
            <person name="Silar P."/>
            <person name="Natvig D.O."/>
            <person name="Lalanne C."/>
            <person name="Gautier V."/>
            <person name="Ament-Velasquez S.L."/>
            <person name="Kruys A."/>
            <person name="Hutchinson M.I."/>
            <person name="Powell A.J."/>
            <person name="Barry K."/>
            <person name="Miller A.N."/>
            <person name="Grigoriev I.V."/>
            <person name="Debuchy R."/>
            <person name="Gladieux P."/>
            <person name="Hiltunen Thoren M."/>
            <person name="Johannesson H."/>
        </authorList>
    </citation>
    <scope>NUCLEOTIDE SEQUENCE</scope>
    <source>
        <strain evidence="2">CBS 757.83</strain>
    </source>
</reference>
<accession>A0AAN6T6R4</accession>
<proteinExistence type="predicted"/>
<dbReference type="AlphaFoldDB" id="A0AAN6T6R4"/>
<gene>
    <name evidence="2" type="ORF">N658DRAFT_4347</name>
</gene>
<evidence type="ECO:0000256" key="1">
    <source>
        <dbReference type="SAM" id="MobiDB-lite"/>
    </source>
</evidence>
<organism evidence="2 3">
    <name type="scientific">Parathielavia hyrcaniae</name>
    <dbReference type="NCBI Taxonomy" id="113614"/>
    <lineage>
        <taxon>Eukaryota</taxon>
        <taxon>Fungi</taxon>
        <taxon>Dikarya</taxon>
        <taxon>Ascomycota</taxon>
        <taxon>Pezizomycotina</taxon>
        <taxon>Sordariomycetes</taxon>
        <taxon>Sordariomycetidae</taxon>
        <taxon>Sordariales</taxon>
        <taxon>Chaetomiaceae</taxon>
        <taxon>Parathielavia</taxon>
    </lineage>
</organism>
<comment type="caution">
    <text evidence="2">The sequence shown here is derived from an EMBL/GenBank/DDBJ whole genome shotgun (WGS) entry which is preliminary data.</text>
</comment>
<dbReference type="EMBL" id="MU863624">
    <property type="protein sequence ID" value="KAK4106032.1"/>
    <property type="molecule type" value="Genomic_DNA"/>
</dbReference>
<evidence type="ECO:0000313" key="3">
    <source>
        <dbReference type="Proteomes" id="UP001305647"/>
    </source>
</evidence>
<reference evidence="2" key="2">
    <citation type="submission" date="2023-05" db="EMBL/GenBank/DDBJ databases">
        <authorList>
            <consortium name="Lawrence Berkeley National Laboratory"/>
            <person name="Steindorff A."/>
            <person name="Hensen N."/>
            <person name="Bonometti L."/>
            <person name="Westerberg I."/>
            <person name="Brannstrom I.O."/>
            <person name="Guillou S."/>
            <person name="Cros-Aarteil S."/>
            <person name="Calhoun S."/>
            <person name="Haridas S."/>
            <person name="Kuo A."/>
            <person name="Mondo S."/>
            <person name="Pangilinan J."/>
            <person name="Riley R."/>
            <person name="Labutti K."/>
            <person name="Andreopoulos B."/>
            <person name="Lipzen A."/>
            <person name="Chen C."/>
            <person name="Yanf M."/>
            <person name="Daum C."/>
            <person name="Ng V."/>
            <person name="Clum A."/>
            <person name="Ohm R."/>
            <person name="Martin F."/>
            <person name="Silar P."/>
            <person name="Natvig D."/>
            <person name="Lalanne C."/>
            <person name="Gautier V."/>
            <person name="Ament-Velasquez S.L."/>
            <person name="Kruys A."/>
            <person name="Hutchinson M.I."/>
            <person name="Powell A.J."/>
            <person name="Barry K."/>
            <person name="Miller A.N."/>
            <person name="Grigoriev I.V."/>
            <person name="Debuchy R."/>
            <person name="Gladieux P."/>
            <person name="Thoren M.H."/>
            <person name="Johannesson H."/>
        </authorList>
    </citation>
    <scope>NUCLEOTIDE SEQUENCE</scope>
    <source>
        <strain evidence="2">CBS 757.83</strain>
    </source>
</reference>
<evidence type="ECO:0000313" key="2">
    <source>
        <dbReference type="EMBL" id="KAK4106032.1"/>
    </source>
</evidence>
<protein>
    <submittedName>
        <fullName evidence="2">Uncharacterized protein</fullName>
    </submittedName>
</protein>
<feature type="region of interest" description="Disordered" evidence="1">
    <location>
        <begin position="40"/>
        <end position="77"/>
    </location>
</feature>
<dbReference type="Proteomes" id="UP001305647">
    <property type="component" value="Unassembled WGS sequence"/>
</dbReference>
<sequence length="77" mass="8178">MERPVSSLVPRQHWPGPASTPLFMQGAVLVRRIGSGLLQNGIMTTGPTGEMRPPSRDLPLSSLSSPGSVTRHHGGHT</sequence>
<keyword evidence="3" id="KW-1185">Reference proteome</keyword>
<name>A0AAN6T6R4_9PEZI</name>